<dbReference type="Proteomes" id="UP000182660">
    <property type="component" value="Unassembled WGS sequence"/>
</dbReference>
<name>A0ABY1HMP8_9GAMM</name>
<evidence type="ECO:0000256" key="1">
    <source>
        <dbReference type="SAM" id="Phobius"/>
    </source>
</evidence>
<accession>A0ABY1HMP8</accession>
<gene>
    <name evidence="2" type="ORF">MT2528_4813</name>
</gene>
<sequence>MKNTKAIPANNITPTTKTKIKVFGKKQAGFTILDFAFWMALAAIGLVGITQIYKSVTAGMNESAVATDFVQIRTAVDGWKGTSTNLTGVSMAKICAVGYGNTDASWCGANNDGKKANAYGGDYTLTVSANVSQVDITVKGVDARYVKSLGNTVASASAGRCKQLDGCATTVATADSVKVTM</sequence>
<evidence type="ECO:0000313" key="3">
    <source>
        <dbReference type="Proteomes" id="UP000182660"/>
    </source>
</evidence>
<organism evidence="2 3">
    <name type="scientific">Moritella viscosa</name>
    <dbReference type="NCBI Taxonomy" id="80854"/>
    <lineage>
        <taxon>Bacteria</taxon>
        <taxon>Pseudomonadati</taxon>
        <taxon>Pseudomonadota</taxon>
        <taxon>Gammaproteobacteria</taxon>
        <taxon>Alteromonadales</taxon>
        <taxon>Moritellaceae</taxon>
        <taxon>Moritella</taxon>
    </lineage>
</organism>
<evidence type="ECO:0000313" key="2">
    <source>
        <dbReference type="EMBL" id="SGZ04455.1"/>
    </source>
</evidence>
<reference evidence="2 3" key="1">
    <citation type="submission" date="2016-11" db="EMBL/GenBank/DDBJ databases">
        <authorList>
            <person name="Klemetsen T."/>
        </authorList>
    </citation>
    <scope>NUCLEOTIDE SEQUENCE [LARGE SCALE GENOMIC DNA]</scope>
    <source>
        <strain evidence="2">MT 2528</strain>
    </source>
</reference>
<protein>
    <submittedName>
        <fullName evidence="2">Uncharacterized protein</fullName>
    </submittedName>
</protein>
<comment type="caution">
    <text evidence="2">The sequence shown here is derived from an EMBL/GenBank/DDBJ whole genome shotgun (WGS) entry which is preliminary data.</text>
</comment>
<dbReference type="EMBL" id="FPLJ01000147">
    <property type="protein sequence ID" value="SGZ04455.1"/>
    <property type="molecule type" value="Genomic_DNA"/>
</dbReference>
<keyword evidence="1" id="KW-0472">Membrane</keyword>
<proteinExistence type="predicted"/>
<dbReference type="RefSeq" id="WP_075532088.1">
    <property type="nucleotide sequence ID" value="NZ_CAWRCN010000006.1"/>
</dbReference>
<keyword evidence="1" id="KW-0812">Transmembrane</keyword>
<feature type="transmembrane region" description="Helical" evidence="1">
    <location>
        <begin position="35"/>
        <end position="53"/>
    </location>
</feature>
<keyword evidence="3" id="KW-1185">Reference proteome</keyword>
<keyword evidence="1" id="KW-1133">Transmembrane helix</keyword>